<dbReference type="EMBL" id="BGPR01040731">
    <property type="protein sequence ID" value="GBO16925.1"/>
    <property type="molecule type" value="Genomic_DNA"/>
</dbReference>
<feature type="non-terminal residue" evidence="2">
    <location>
        <position position="1"/>
    </location>
</feature>
<organism evidence="2 3">
    <name type="scientific">Araneus ventricosus</name>
    <name type="common">Orbweaver spider</name>
    <name type="synonym">Epeira ventricosa</name>
    <dbReference type="NCBI Taxonomy" id="182803"/>
    <lineage>
        <taxon>Eukaryota</taxon>
        <taxon>Metazoa</taxon>
        <taxon>Ecdysozoa</taxon>
        <taxon>Arthropoda</taxon>
        <taxon>Chelicerata</taxon>
        <taxon>Arachnida</taxon>
        <taxon>Araneae</taxon>
        <taxon>Araneomorphae</taxon>
        <taxon>Entelegynae</taxon>
        <taxon>Araneoidea</taxon>
        <taxon>Araneidae</taxon>
        <taxon>Araneus</taxon>
    </lineage>
</organism>
<accession>A0A4Y2UVA3</accession>
<feature type="compositionally biased region" description="Basic and acidic residues" evidence="1">
    <location>
        <begin position="21"/>
        <end position="38"/>
    </location>
</feature>
<evidence type="ECO:0000256" key="1">
    <source>
        <dbReference type="SAM" id="MobiDB-lite"/>
    </source>
</evidence>
<proteinExistence type="predicted"/>
<reference evidence="2 3" key="1">
    <citation type="journal article" date="2019" name="Sci. Rep.">
        <title>Orb-weaving spider Araneus ventricosus genome elucidates the spidroin gene catalogue.</title>
        <authorList>
            <person name="Kono N."/>
            <person name="Nakamura H."/>
            <person name="Ohtoshi R."/>
            <person name="Moran D.A.P."/>
            <person name="Shinohara A."/>
            <person name="Yoshida Y."/>
            <person name="Fujiwara M."/>
            <person name="Mori M."/>
            <person name="Tomita M."/>
            <person name="Arakawa K."/>
        </authorList>
    </citation>
    <scope>NUCLEOTIDE SEQUENCE [LARGE SCALE GENOMIC DNA]</scope>
</reference>
<dbReference type="AlphaFoldDB" id="A0A4Y2UVA3"/>
<comment type="caution">
    <text evidence="2">The sequence shown here is derived from an EMBL/GenBank/DDBJ whole genome shotgun (WGS) entry which is preliminary data.</text>
</comment>
<dbReference type="Proteomes" id="UP000499080">
    <property type="component" value="Unassembled WGS sequence"/>
</dbReference>
<feature type="region of interest" description="Disordered" evidence="1">
    <location>
        <begin position="21"/>
        <end position="52"/>
    </location>
</feature>
<evidence type="ECO:0000313" key="2">
    <source>
        <dbReference type="EMBL" id="GBO16925.1"/>
    </source>
</evidence>
<name>A0A4Y2UVA3_ARAVE</name>
<gene>
    <name evidence="2" type="ORF">AVEN_158414_1</name>
</gene>
<evidence type="ECO:0000313" key="3">
    <source>
        <dbReference type="Proteomes" id="UP000499080"/>
    </source>
</evidence>
<sequence>MLQITIIEKRTQTTVPIAHLESEESRYHPSDYRHDDTRCSAASLGSNELMAE</sequence>
<keyword evidence="3" id="KW-1185">Reference proteome</keyword>
<protein>
    <submittedName>
        <fullName evidence="2">Uncharacterized protein</fullName>
    </submittedName>
</protein>